<evidence type="ECO:0000313" key="4">
    <source>
        <dbReference type="Proteomes" id="UP000283003"/>
    </source>
</evidence>
<comment type="caution">
    <text evidence="3">The sequence shown here is derived from an EMBL/GenBank/DDBJ whole genome shotgun (WGS) entry which is preliminary data.</text>
</comment>
<proteinExistence type="inferred from homology"/>
<dbReference type="InterPro" id="IPR052350">
    <property type="entry name" value="Metallo-dep_Lactonases"/>
</dbReference>
<dbReference type="OrthoDB" id="9787654at2"/>
<dbReference type="Gene3D" id="3.20.20.140">
    <property type="entry name" value="Metal-dependent hydrolases"/>
    <property type="match status" value="1"/>
</dbReference>
<keyword evidence="3" id="KW-0378">Hydrolase</keyword>
<dbReference type="GO" id="GO:0016787">
    <property type="term" value="F:hydrolase activity"/>
    <property type="evidence" value="ECO:0007669"/>
    <property type="project" value="UniProtKB-KW"/>
</dbReference>
<evidence type="ECO:0000259" key="2">
    <source>
        <dbReference type="Pfam" id="PF04909"/>
    </source>
</evidence>
<gene>
    <name evidence="3" type="ORF">EKN06_09880</name>
</gene>
<comment type="similarity">
    <text evidence="1">Belongs to the metallo-dependent hydrolases superfamily.</text>
</comment>
<sequence>MSISEDPDRPQNELVLDPYLAIVDPHHHIWDRGGHRYLAGELQADLDCGHRIEATVYVECRSAYFASGPEELRPTGETRFVLENCDRPLPTARGPVNAAAGIVAFADLTLGDGVDVVLDAHEAIGAGRLRGIRHAIAWHEGSAIRSHYPTTPHMLADPAVRAGIRRLGARGLTFDVWGYFTQLEDLAEALDACPDTTFVLNHCGGLIGIGPWQDRREEALGRWRPMIRQLTRHDNLVVKLGGLGMPLAGFAFHKRESAPDHTELASAWAPVIEHCIDSFGPNRCMFESNWPVDAAAGSYRTVWNAFKLLASSHSATEREALFSGTARRVYRID</sequence>
<dbReference type="AlphaFoldDB" id="A0A437GW76"/>
<dbReference type="InterPro" id="IPR032466">
    <property type="entry name" value="Metal_Hydrolase"/>
</dbReference>
<organism evidence="3 4">
    <name type="scientific">Croceicoccus ponticola</name>
    <dbReference type="NCBI Taxonomy" id="2217664"/>
    <lineage>
        <taxon>Bacteria</taxon>
        <taxon>Pseudomonadati</taxon>
        <taxon>Pseudomonadota</taxon>
        <taxon>Alphaproteobacteria</taxon>
        <taxon>Sphingomonadales</taxon>
        <taxon>Erythrobacteraceae</taxon>
        <taxon>Croceicoccus</taxon>
    </lineage>
</organism>
<dbReference type="PANTHER" id="PTHR43569:SF1">
    <property type="entry name" value="BLL3371 PROTEIN"/>
    <property type="match status" value="1"/>
</dbReference>
<dbReference type="Pfam" id="PF04909">
    <property type="entry name" value="Amidohydro_2"/>
    <property type="match status" value="1"/>
</dbReference>
<feature type="domain" description="Amidohydrolase-related" evidence="2">
    <location>
        <begin position="23"/>
        <end position="332"/>
    </location>
</feature>
<protein>
    <submittedName>
        <fullName evidence="3">Amidohydrolase</fullName>
    </submittedName>
</protein>
<dbReference type="RefSeq" id="WP_127612762.1">
    <property type="nucleotide sequence ID" value="NZ_RXOL01000004.1"/>
</dbReference>
<dbReference type="PANTHER" id="PTHR43569">
    <property type="entry name" value="AMIDOHYDROLASE"/>
    <property type="match status" value="1"/>
</dbReference>
<evidence type="ECO:0000256" key="1">
    <source>
        <dbReference type="ARBA" id="ARBA00038310"/>
    </source>
</evidence>
<evidence type="ECO:0000313" key="3">
    <source>
        <dbReference type="EMBL" id="RVQ66339.1"/>
    </source>
</evidence>
<dbReference type="SUPFAM" id="SSF51556">
    <property type="entry name" value="Metallo-dependent hydrolases"/>
    <property type="match status" value="1"/>
</dbReference>
<dbReference type="EMBL" id="RXOL01000004">
    <property type="protein sequence ID" value="RVQ66339.1"/>
    <property type="molecule type" value="Genomic_DNA"/>
</dbReference>
<accession>A0A437GW76</accession>
<name>A0A437GW76_9SPHN</name>
<reference evidence="3 4" key="1">
    <citation type="submission" date="2018-12" db="EMBL/GenBank/DDBJ databases">
        <title>Croceicoccus ponticola sp. nov., a lipolytic bacterium isolated from seawater.</title>
        <authorList>
            <person name="Yoon J.-H."/>
        </authorList>
    </citation>
    <scope>NUCLEOTIDE SEQUENCE [LARGE SCALE GENOMIC DNA]</scope>
    <source>
        <strain evidence="3 4">GM-16</strain>
    </source>
</reference>
<dbReference type="InterPro" id="IPR006680">
    <property type="entry name" value="Amidohydro-rel"/>
</dbReference>
<keyword evidence="4" id="KW-1185">Reference proteome</keyword>
<dbReference type="Proteomes" id="UP000283003">
    <property type="component" value="Unassembled WGS sequence"/>
</dbReference>